<keyword evidence="1" id="KW-0677">Repeat</keyword>
<dbReference type="InterPro" id="IPR036020">
    <property type="entry name" value="WW_dom_sf"/>
</dbReference>
<dbReference type="SUPFAM" id="SSF81698">
    <property type="entry name" value="FF domain"/>
    <property type="match status" value="1"/>
</dbReference>
<evidence type="ECO:0000313" key="5">
    <source>
        <dbReference type="WBParaSite" id="jg8818"/>
    </source>
</evidence>
<dbReference type="SUPFAM" id="SSF51045">
    <property type="entry name" value="WW domain"/>
    <property type="match status" value="3"/>
</dbReference>
<feature type="domain" description="WW" evidence="3">
    <location>
        <begin position="110"/>
        <end position="137"/>
    </location>
</feature>
<feature type="domain" description="WW" evidence="3">
    <location>
        <begin position="211"/>
        <end position="244"/>
    </location>
</feature>
<feature type="region of interest" description="Disordered" evidence="2">
    <location>
        <begin position="408"/>
        <end position="444"/>
    </location>
</feature>
<feature type="domain" description="WW" evidence="3">
    <location>
        <begin position="324"/>
        <end position="353"/>
    </location>
</feature>
<dbReference type="GO" id="GO:0070063">
    <property type="term" value="F:RNA polymerase binding"/>
    <property type="evidence" value="ECO:0007669"/>
    <property type="project" value="InterPro"/>
</dbReference>
<dbReference type="Pfam" id="PF00397">
    <property type="entry name" value="WW"/>
    <property type="match status" value="2"/>
</dbReference>
<dbReference type="Gene3D" id="1.10.10.440">
    <property type="entry name" value="FF domain"/>
    <property type="match status" value="1"/>
</dbReference>
<protein>
    <submittedName>
        <fullName evidence="5">WW domain-containing protein</fullName>
    </submittedName>
</protein>
<feature type="region of interest" description="Disordered" evidence="2">
    <location>
        <begin position="249"/>
        <end position="273"/>
    </location>
</feature>
<dbReference type="FunFam" id="2.20.70.10:FF:000049">
    <property type="entry name" value="Transcription elongation regulator 1-like"/>
    <property type="match status" value="1"/>
</dbReference>
<dbReference type="PANTHER" id="PTHR15377:SF3">
    <property type="entry name" value="WW DOMAIN-CONTAINING PROTEIN"/>
    <property type="match status" value="1"/>
</dbReference>
<dbReference type="InterPro" id="IPR045148">
    <property type="entry name" value="TCRG1-like"/>
</dbReference>
<dbReference type="InterPro" id="IPR036517">
    <property type="entry name" value="FF_domain_sf"/>
</dbReference>
<dbReference type="AlphaFoldDB" id="A0A915ENW7"/>
<evidence type="ECO:0000313" key="4">
    <source>
        <dbReference type="Proteomes" id="UP000887574"/>
    </source>
</evidence>
<feature type="compositionally biased region" description="Basic and acidic residues" evidence="2">
    <location>
        <begin position="412"/>
        <end position="436"/>
    </location>
</feature>
<dbReference type="Pfam" id="PF23517">
    <property type="entry name" value="WW_TCERG1"/>
    <property type="match status" value="1"/>
</dbReference>
<dbReference type="SMART" id="SM00456">
    <property type="entry name" value="WW"/>
    <property type="match status" value="3"/>
</dbReference>
<dbReference type="PROSITE" id="PS01159">
    <property type="entry name" value="WW_DOMAIN_1"/>
    <property type="match status" value="1"/>
</dbReference>
<reference evidence="5" key="1">
    <citation type="submission" date="2022-11" db="UniProtKB">
        <authorList>
            <consortium name="WormBaseParasite"/>
        </authorList>
    </citation>
    <scope>IDENTIFICATION</scope>
</reference>
<feature type="region of interest" description="Disordered" evidence="2">
    <location>
        <begin position="507"/>
        <end position="530"/>
    </location>
</feature>
<evidence type="ECO:0000256" key="2">
    <source>
        <dbReference type="SAM" id="MobiDB-lite"/>
    </source>
</evidence>
<dbReference type="PANTHER" id="PTHR15377">
    <property type="entry name" value="TRANSCRIPTION ELONGATION REGULATOR 1"/>
    <property type="match status" value="1"/>
</dbReference>
<dbReference type="GO" id="GO:0003712">
    <property type="term" value="F:transcription coregulator activity"/>
    <property type="evidence" value="ECO:0007669"/>
    <property type="project" value="TreeGrafter"/>
</dbReference>
<name>A0A915ENW7_9BILA</name>
<dbReference type="PROSITE" id="PS50020">
    <property type="entry name" value="WW_DOMAIN_2"/>
    <property type="match status" value="3"/>
</dbReference>
<organism evidence="4 5">
    <name type="scientific">Ditylenchus dipsaci</name>
    <dbReference type="NCBI Taxonomy" id="166011"/>
    <lineage>
        <taxon>Eukaryota</taxon>
        <taxon>Metazoa</taxon>
        <taxon>Ecdysozoa</taxon>
        <taxon>Nematoda</taxon>
        <taxon>Chromadorea</taxon>
        <taxon>Rhabditida</taxon>
        <taxon>Tylenchina</taxon>
        <taxon>Tylenchomorpha</taxon>
        <taxon>Sphaerularioidea</taxon>
        <taxon>Anguinidae</taxon>
        <taxon>Anguininae</taxon>
        <taxon>Ditylenchus</taxon>
    </lineage>
</organism>
<feature type="region of interest" description="Disordered" evidence="2">
    <location>
        <begin position="1"/>
        <end position="25"/>
    </location>
</feature>
<feature type="compositionally biased region" description="Basic and acidic residues" evidence="2">
    <location>
        <begin position="152"/>
        <end position="163"/>
    </location>
</feature>
<dbReference type="Proteomes" id="UP000887574">
    <property type="component" value="Unplaced"/>
</dbReference>
<evidence type="ECO:0000259" key="3">
    <source>
        <dbReference type="PROSITE" id="PS50020"/>
    </source>
</evidence>
<proteinExistence type="predicted"/>
<dbReference type="WBParaSite" id="jg8818">
    <property type="protein sequence ID" value="jg8818"/>
    <property type="gene ID" value="jg8818"/>
</dbReference>
<dbReference type="CDD" id="cd00201">
    <property type="entry name" value="WW"/>
    <property type="match status" value="3"/>
</dbReference>
<keyword evidence="4" id="KW-1185">Reference proteome</keyword>
<dbReference type="Gene3D" id="2.20.70.10">
    <property type="match status" value="3"/>
</dbReference>
<feature type="region of interest" description="Disordered" evidence="2">
    <location>
        <begin position="359"/>
        <end position="382"/>
    </location>
</feature>
<dbReference type="GO" id="GO:0005634">
    <property type="term" value="C:nucleus"/>
    <property type="evidence" value="ECO:0007669"/>
    <property type="project" value="TreeGrafter"/>
</dbReference>
<dbReference type="InterPro" id="IPR057565">
    <property type="entry name" value="WW_TCRG1_3rd"/>
</dbReference>
<dbReference type="InterPro" id="IPR001202">
    <property type="entry name" value="WW_dom"/>
</dbReference>
<accession>A0A915ENW7</accession>
<evidence type="ECO:0000256" key="1">
    <source>
        <dbReference type="ARBA" id="ARBA00022737"/>
    </source>
</evidence>
<sequence length="530" mass="58655">MFPVRPAGEEDIPSFFNNQPATYRPRECHPVDPHLQEAPVLVSSHSSSNSCSYYYHRNPSAAAAVPPMQGMTFAGKPNVAAAAPVQPVANESQADKLKRLAGVPADKELWVETKTGEGKSYYYNAVSRATVWEKPVGDVQIMEQEELQKLVEQSQREEKEATKPQEAQPGAAYGVAAGMPPGGFPPMFAGGFGAGGYPGFPGGFPMGAPTNNPNDAWQEFTAPNGNKYYFNPINNENTWEKPQALKDKKVSKGNIPNDPSNPDKTGQPAVAGGGMPGLQSIGYAGFHTSIAGAAGAFGAAGNTGQAPDKNDKSRPISSNAVAGTPWCVVWTGDNKVFFYNPSTRTSVWERPPELYNRPDVDLLVSKPPDKAQQTARKPPQLPNELLKPKLMKRTMRKAMMVRMTMKSQLKMNRQEKTRQEKKAIREKEQQKQEQKVKPKPLPVQEKPIDPAIQAELLAQQERNNLPLELRLKKFRELLEEKKIVFDPRYLLLSAAERKAAFEAYTKERSEIERAERKKKAKEAKESLRNC</sequence>
<feature type="region of interest" description="Disordered" evidence="2">
    <location>
        <begin position="152"/>
        <end position="172"/>
    </location>
</feature>